<reference evidence="3" key="1">
    <citation type="submission" date="2017-10" db="EMBL/GenBank/DDBJ databases">
        <title>Rapid genome shrinkage in a self-fertile nematode reveals novel sperm competition proteins.</title>
        <authorList>
            <person name="Yin D."/>
            <person name="Schwarz E.M."/>
            <person name="Thomas C.G."/>
            <person name="Felde R.L."/>
            <person name="Korf I.F."/>
            <person name="Cutter A.D."/>
            <person name="Schartner C.M."/>
            <person name="Ralston E.J."/>
            <person name="Meyer B.J."/>
            <person name="Haag E.S."/>
        </authorList>
    </citation>
    <scope>NUCLEOTIDE SEQUENCE [LARGE SCALE GENOMIC DNA]</scope>
    <source>
        <strain evidence="3">JU1422</strain>
    </source>
</reference>
<feature type="compositionally biased region" description="Acidic residues" evidence="1">
    <location>
        <begin position="1"/>
        <end position="21"/>
    </location>
</feature>
<keyword evidence="3" id="KW-1185">Reference proteome</keyword>
<evidence type="ECO:0000256" key="1">
    <source>
        <dbReference type="SAM" id="MobiDB-lite"/>
    </source>
</evidence>
<name>A0A2G5SZL8_9PELO</name>
<sequence length="215" mass="26261">MDLPEIDFEALIEKEDEMSPEEEQKMREDARKKEREEREQAKALKRKRMEEAEEKERKRRKNVREELRPKSLEASLRSEFFPDPTKKERFDRMVDKIVDYFEDGSEDFVEEMKKIETSKEFMQFLFEKYKSLELWKCDDEIDEKREIHNWLVFFEESVVKSLRKMTNIPEEVEIEIGQIFVTLKMKAIRVAASSFDPDKFQEKAAKMRKPWHYHF</sequence>
<organism evidence="2 3">
    <name type="scientific">Caenorhabditis nigoni</name>
    <dbReference type="NCBI Taxonomy" id="1611254"/>
    <lineage>
        <taxon>Eukaryota</taxon>
        <taxon>Metazoa</taxon>
        <taxon>Ecdysozoa</taxon>
        <taxon>Nematoda</taxon>
        <taxon>Chromadorea</taxon>
        <taxon>Rhabditida</taxon>
        <taxon>Rhabditina</taxon>
        <taxon>Rhabditomorpha</taxon>
        <taxon>Rhabditoidea</taxon>
        <taxon>Rhabditidae</taxon>
        <taxon>Peloderinae</taxon>
        <taxon>Caenorhabditis</taxon>
    </lineage>
</organism>
<proteinExistence type="predicted"/>
<dbReference type="OrthoDB" id="10534676at2759"/>
<dbReference type="Proteomes" id="UP000230233">
    <property type="component" value="Chromosome X"/>
</dbReference>
<evidence type="ECO:0000313" key="2">
    <source>
        <dbReference type="EMBL" id="PIC20477.1"/>
    </source>
</evidence>
<accession>A0A2G5SZL8</accession>
<dbReference type="EMBL" id="PDUG01000006">
    <property type="protein sequence ID" value="PIC20477.1"/>
    <property type="molecule type" value="Genomic_DNA"/>
</dbReference>
<feature type="region of interest" description="Disordered" evidence="1">
    <location>
        <begin position="1"/>
        <end position="65"/>
    </location>
</feature>
<protein>
    <submittedName>
        <fullName evidence="2">Uncharacterized protein</fullName>
    </submittedName>
</protein>
<comment type="caution">
    <text evidence="2">The sequence shown here is derived from an EMBL/GenBank/DDBJ whole genome shotgun (WGS) entry which is preliminary data.</text>
</comment>
<dbReference type="AlphaFoldDB" id="A0A2G5SZL8"/>
<evidence type="ECO:0000313" key="3">
    <source>
        <dbReference type="Proteomes" id="UP000230233"/>
    </source>
</evidence>
<feature type="compositionally biased region" description="Basic and acidic residues" evidence="1">
    <location>
        <begin position="22"/>
        <end position="56"/>
    </location>
</feature>
<gene>
    <name evidence="2" type="primary">Cnig_chr_X.g25666</name>
    <name evidence="2" type="ORF">B9Z55_025666</name>
</gene>